<dbReference type="PROSITE" id="PS00551">
    <property type="entry name" value="MOLYBDOPTERIN_PROK_1"/>
    <property type="match status" value="1"/>
</dbReference>
<dbReference type="InterPro" id="IPR006963">
    <property type="entry name" value="Mopterin_OxRdtase_4Fe-4S_dom"/>
</dbReference>
<keyword evidence="5" id="KW-0408">Iron</keyword>
<keyword evidence="2" id="KW-0004">4Fe-4S</keyword>
<accession>A0A7J9PPX0</accession>
<dbReference type="InterPro" id="IPR050123">
    <property type="entry name" value="Prok_molybdopt-oxidoreductase"/>
</dbReference>
<dbReference type="EMBL" id="JACHED010000004">
    <property type="protein sequence ID" value="MBB6497627.1"/>
    <property type="molecule type" value="Genomic_DNA"/>
</dbReference>
<dbReference type="InterPro" id="IPR006656">
    <property type="entry name" value="Mopterin_OxRdtase"/>
</dbReference>
<keyword evidence="3" id="KW-0479">Metal-binding</keyword>
<keyword evidence="6" id="KW-0411">Iron-sulfur</keyword>
<dbReference type="Proteomes" id="UP000590564">
    <property type="component" value="Unassembled WGS sequence"/>
</dbReference>
<reference evidence="8 10" key="1">
    <citation type="submission" date="2020-07" db="EMBL/GenBank/DDBJ databases">
        <title>Genomic Encyclopedia of Type Strains, Phase IV (KMG-V): Genome sequencing to study the core and pangenomes of soil and plant-associated prokaryotes.</title>
        <authorList>
            <person name="Whitman W."/>
        </authorList>
    </citation>
    <scope>NUCLEOTIDE SEQUENCE [LARGE SCALE GENOMIC DNA]</scope>
    <source>
        <strain evidence="8 10">C13</strain>
        <strain evidence="9 11">D1</strain>
    </source>
</reference>
<dbReference type="SUPFAM" id="SSF53706">
    <property type="entry name" value="Formate dehydrogenase/DMSO reductase, domains 1-3"/>
    <property type="match status" value="1"/>
</dbReference>
<evidence type="ECO:0000313" key="9">
    <source>
        <dbReference type="EMBL" id="MBB6497627.1"/>
    </source>
</evidence>
<evidence type="ECO:0000313" key="8">
    <source>
        <dbReference type="EMBL" id="MBA2864834.1"/>
    </source>
</evidence>
<dbReference type="InterPro" id="IPR027467">
    <property type="entry name" value="MopterinOxRdtase_cofactor_BS"/>
</dbReference>
<evidence type="ECO:0000256" key="6">
    <source>
        <dbReference type="ARBA" id="ARBA00023014"/>
    </source>
</evidence>
<name>A0A7J9PPX0_METMI</name>
<dbReference type="GO" id="GO:0051539">
    <property type="term" value="F:4 iron, 4 sulfur cluster binding"/>
    <property type="evidence" value="ECO:0007669"/>
    <property type="project" value="UniProtKB-KW"/>
</dbReference>
<dbReference type="EMBL" id="JACDUO010000003">
    <property type="protein sequence ID" value="MBA2864834.1"/>
    <property type="molecule type" value="Genomic_DNA"/>
</dbReference>
<protein>
    <submittedName>
        <fullName evidence="8">Putative molibdopterin-dependent oxidoreductase YjgC</fullName>
    </submittedName>
</protein>
<dbReference type="GO" id="GO:0016020">
    <property type="term" value="C:membrane"/>
    <property type="evidence" value="ECO:0007669"/>
    <property type="project" value="TreeGrafter"/>
</dbReference>
<dbReference type="GO" id="GO:0003954">
    <property type="term" value="F:NADH dehydrogenase activity"/>
    <property type="evidence" value="ECO:0007669"/>
    <property type="project" value="TreeGrafter"/>
</dbReference>
<dbReference type="Pfam" id="PF04879">
    <property type="entry name" value="Molybdop_Fe4S4"/>
    <property type="match status" value="1"/>
</dbReference>
<evidence type="ECO:0000256" key="5">
    <source>
        <dbReference type="ARBA" id="ARBA00023004"/>
    </source>
</evidence>
<dbReference type="AlphaFoldDB" id="A0A7J9PPX0"/>
<dbReference type="PANTHER" id="PTHR43105:SF14">
    <property type="entry name" value="FORMATE DEHYDROGENASE H"/>
    <property type="match status" value="1"/>
</dbReference>
<feature type="domain" description="4Fe-4S Mo/W bis-MGD-type" evidence="7">
    <location>
        <begin position="23"/>
        <end position="79"/>
    </location>
</feature>
<evidence type="ECO:0000256" key="3">
    <source>
        <dbReference type="ARBA" id="ARBA00022723"/>
    </source>
</evidence>
<evidence type="ECO:0000256" key="1">
    <source>
        <dbReference type="ARBA" id="ARBA00010312"/>
    </source>
</evidence>
<organism evidence="8 10">
    <name type="scientific">Methanococcus maripaludis</name>
    <name type="common">Methanococcus deltae</name>
    <dbReference type="NCBI Taxonomy" id="39152"/>
    <lineage>
        <taxon>Archaea</taxon>
        <taxon>Methanobacteriati</taxon>
        <taxon>Methanobacteriota</taxon>
        <taxon>Methanomada group</taxon>
        <taxon>Methanococci</taxon>
        <taxon>Methanococcales</taxon>
        <taxon>Methanococcaceae</taxon>
        <taxon>Methanococcus</taxon>
    </lineage>
</organism>
<gene>
    <name evidence="8" type="ORF">HNP94_001862</name>
    <name evidence="9" type="ORF">HNP96_001675</name>
</gene>
<dbReference type="Gene3D" id="3.40.50.740">
    <property type="match status" value="1"/>
</dbReference>
<dbReference type="Pfam" id="PF00384">
    <property type="entry name" value="Molybdopterin"/>
    <property type="match status" value="1"/>
</dbReference>
<evidence type="ECO:0000256" key="4">
    <source>
        <dbReference type="ARBA" id="ARBA00023002"/>
    </source>
</evidence>
<dbReference type="SMART" id="SM00926">
    <property type="entry name" value="Molybdop_Fe4S4"/>
    <property type="match status" value="1"/>
</dbReference>
<evidence type="ECO:0000313" key="10">
    <source>
        <dbReference type="Proteomes" id="UP000567099"/>
    </source>
</evidence>
<dbReference type="PROSITE" id="PS51669">
    <property type="entry name" value="4FE4S_MOW_BIS_MGD"/>
    <property type="match status" value="1"/>
</dbReference>
<comment type="similarity">
    <text evidence="1">Belongs to the prokaryotic molybdopterin-containing oxidoreductase family.</text>
</comment>
<keyword evidence="4" id="KW-0560">Oxidoreductase</keyword>
<dbReference type="Proteomes" id="UP000567099">
    <property type="component" value="Unassembled WGS sequence"/>
</dbReference>
<dbReference type="PANTHER" id="PTHR43105">
    <property type="entry name" value="RESPIRATORY NITRATE REDUCTASE"/>
    <property type="match status" value="1"/>
</dbReference>
<dbReference type="GO" id="GO:0022904">
    <property type="term" value="P:respiratory electron transport chain"/>
    <property type="evidence" value="ECO:0007669"/>
    <property type="project" value="TreeGrafter"/>
</dbReference>
<evidence type="ECO:0000259" key="7">
    <source>
        <dbReference type="PROSITE" id="PS51669"/>
    </source>
</evidence>
<comment type="caution">
    <text evidence="8">The sequence shown here is derived from an EMBL/GenBank/DDBJ whole genome shotgun (WGS) entry which is preliminary data.</text>
</comment>
<proteinExistence type="inferred from homology"/>
<dbReference type="FunFam" id="2.20.25.90:FF:000006">
    <property type="entry name" value="Formate dehydrogenase alpha subunit"/>
    <property type="match status" value="1"/>
</dbReference>
<dbReference type="Gene3D" id="2.20.25.90">
    <property type="entry name" value="ADC-like domains"/>
    <property type="match status" value="1"/>
</dbReference>
<sequence>MARISHFRLKISIKLKGGIMTEFKVVHTICPYCGTGCGIDLVVKDGKVVDSHPFKRHPVNEGKVCIKGNYCYEFVHSEDRLTKPLIKKNGEFIEATWDEALDLIAGKLKQYSPDEVAFFSCARGTNEESYALQKFARTVLKTNNVDHCARI</sequence>
<dbReference type="GO" id="GO:0046872">
    <property type="term" value="F:metal ion binding"/>
    <property type="evidence" value="ECO:0007669"/>
    <property type="project" value="UniProtKB-KW"/>
</dbReference>
<evidence type="ECO:0000256" key="2">
    <source>
        <dbReference type="ARBA" id="ARBA00022485"/>
    </source>
</evidence>
<evidence type="ECO:0000313" key="11">
    <source>
        <dbReference type="Proteomes" id="UP000590564"/>
    </source>
</evidence>